<feature type="region of interest" description="Disordered" evidence="1">
    <location>
        <begin position="108"/>
        <end position="145"/>
    </location>
</feature>
<dbReference type="EMBL" id="CBTN010000072">
    <property type="protein sequence ID" value="CDH59562.1"/>
    <property type="molecule type" value="Genomic_DNA"/>
</dbReference>
<organism evidence="2 3">
    <name type="scientific">Lichtheimia corymbifera JMRC:FSU:9682</name>
    <dbReference type="NCBI Taxonomy" id="1263082"/>
    <lineage>
        <taxon>Eukaryota</taxon>
        <taxon>Fungi</taxon>
        <taxon>Fungi incertae sedis</taxon>
        <taxon>Mucoromycota</taxon>
        <taxon>Mucoromycotina</taxon>
        <taxon>Mucoromycetes</taxon>
        <taxon>Mucorales</taxon>
        <taxon>Lichtheimiaceae</taxon>
        <taxon>Lichtheimia</taxon>
    </lineage>
</organism>
<name>A0A068SCL6_9FUNG</name>
<protein>
    <submittedName>
        <fullName evidence="2">Uncharacterized protein</fullName>
    </submittedName>
</protein>
<sequence length="145" mass="16265">MQGKVLVIEGPEQKVALLQEVMQQLLVMVGHSPINYAIITWEVAMCRASWTQVLGVAPRDTMSAAHNLIGEIQDAFNDTEDLFLFLQARHDKLDEVIKDELPNDYDYLGNQKRSEDQSSLVNTTSSSSSRASHCHNHPSYPINVL</sequence>
<feature type="compositionally biased region" description="Low complexity" evidence="1">
    <location>
        <begin position="118"/>
        <end position="131"/>
    </location>
</feature>
<dbReference type="VEuPathDB" id="FungiDB:LCOR_10371.1"/>
<evidence type="ECO:0000313" key="2">
    <source>
        <dbReference type="EMBL" id="CDH59562.1"/>
    </source>
</evidence>
<gene>
    <name evidence="2" type="ORF">LCOR_10371.1</name>
</gene>
<dbReference type="AlphaFoldDB" id="A0A068SCL6"/>
<evidence type="ECO:0000313" key="3">
    <source>
        <dbReference type="Proteomes" id="UP000027586"/>
    </source>
</evidence>
<keyword evidence="3" id="KW-1185">Reference proteome</keyword>
<reference evidence="2" key="1">
    <citation type="submission" date="2013-08" db="EMBL/GenBank/DDBJ databases">
        <title>Gene expansion shapes genome architecture in the human pathogen Lichtheimia corymbifera: an evolutionary genomics analysis in the ancient terrestrial Mucorales (Mucoromycotina).</title>
        <authorList>
            <person name="Schwartze V.U."/>
            <person name="Winter S."/>
            <person name="Shelest E."/>
            <person name="Marcet-Houben M."/>
            <person name="Horn F."/>
            <person name="Wehner S."/>
            <person name="Hoffmann K."/>
            <person name="Riege K."/>
            <person name="Sammeth M."/>
            <person name="Nowrousian M."/>
            <person name="Valiante V."/>
            <person name="Linde J."/>
            <person name="Jacobsen I.D."/>
            <person name="Marz M."/>
            <person name="Brakhage A.A."/>
            <person name="Gabaldon T."/>
            <person name="Bocker S."/>
            <person name="Voigt K."/>
        </authorList>
    </citation>
    <scope>NUCLEOTIDE SEQUENCE [LARGE SCALE GENOMIC DNA]</scope>
    <source>
        <strain evidence="2">FSU 9682</strain>
    </source>
</reference>
<accession>A0A068SCL6</accession>
<proteinExistence type="predicted"/>
<comment type="caution">
    <text evidence="2">The sequence shown here is derived from an EMBL/GenBank/DDBJ whole genome shotgun (WGS) entry which is preliminary data.</text>
</comment>
<dbReference type="Proteomes" id="UP000027586">
    <property type="component" value="Unassembled WGS sequence"/>
</dbReference>
<evidence type="ECO:0000256" key="1">
    <source>
        <dbReference type="SAM" id="MobiDB-lite"/>
    </source>
</evidence>